<dbReference type="Pfam" id="PF01161">
    <property type="entry name" value="PBP"/>
    <property type="match status" value="1"/>
</dbReference>
<dbReference type="EMBL" id="CP027666">
    <property type="protein sequence ID" value="AVO33714.1"/>
    <property type="molecule type" value="Genomic_DNA"/>
</dbReference>
<dbReference type="InterPro" id="IPR036610">
    <property type="entry name" value="PEBP-like_sf"/>
</dbReference>
<dbReference type="SUPFAM" id="SSF49777">
    <property type="entry name" value="PEBP-like"/>
    <property type="match status" value="1"/>
</dbReference>
<dbReference type="PANTHER" id="PTHR30289:SF1">
    <property type="entry name" value="PEBP (PHOSPHATIDYLETHANOLAMINE-BINDING PROTEIN) FAMILY PROTEIN"/>
    <property type="match status" value="1"/>
</dbReference>
<dbReference type="Gene3D" id="3.90.280.10">
    <property type="entry name" value="PEBP-like"/>
    <property type="match status" value="1"/>
</dbReference>
<evidence type="ECO:0000313" key="1">
    <source>
        <dbReference type="EMBL" id="AVO33714.1"/>
    </source>
</evidence>
<sequence length="163" mass="17073">MAFTLTSSHIADQQTLPLQFVHSAMGAGGQNVSPDLAWSGAPEGTQSYALTMYDPDAPTGSGWWHWVVYDIPASATGLVMGAGAAGGAELPAGAKLGRTDFGTAEYGGAAPPPGHGPHRYIFTLYALKMPRLDVPPDATAAMIGFNIHFAKLAEARLTALYER</sequence>
<dbReference type="RefSeq" id="WP_106702271.1">
    <property type="nucleotide sequence ID" value="NZ_CP027666.1"/>
</dbReference>
<dbReference type="CDD" id="cd00865">
    <property type="entry name" value="PEBP_bact_arch"/>
    <property type="match status" value="1"/>
</dbReference>
<dbReference type="InterPro" id="IPR005247">
    <property type="entry name" value="YbhB_YbcL/LppC-like"/>
</dbReference>
<dbReference type="KEGG" id="otk:C6570_05150"/>
<dbReference type="AlphaFoldDB" id="A0A2S0MCV1"/>
<dbReference type="InterPro" id="IPR008914">
    <property type="entry name" value="PEBP"/>
</dbReference>
<reference evidence="1 2" key="1">
    <citation type="submission" date="2018-03" db="EMBL/GenBank/DDBJ databases">
        <title>Genome sequencing of Ottowia sp.</title>
        <authorList>
            <person name="Kim S.-J."/>
            <person name="Heo J."/>
            <person name="Kwon S.-W."/>
        </authorList>
    </citation>
    <scope>NUCLEOTIDE SEQUENCE [LARGE SCALE GENOMIC DNA]</scope>
    <source>
        <strain evidence="1 2">KADR8-3</strain>
    </source>
</reference>
<proteinExistence type="predicted"/>
<dbReference type="OrthoDB" id="9797506at2"/>
<name>A0A2S0MCV1_9BURK</name>
<dbReference type="PANTHER" id="PTHR30289">
    <property type="entry name" value="UNCHARACTERIZED PROTEIN YBCL-RELATED"/>
    <property type="match status" value="1"/>
</dbReference>
<accession>A0A2S0MCV1</accession>
<evidence type="ECO:0000313" key="2">
    <source>
        <dbReference type="Proteomes" id="UP000239709"/>
    </source>
</evidence>
<keyword evidence="2" id="KW-1185">Reference proteome</keyword>
<gene>
    <name evidence="1" type="ORF">C6570_05150</name>
</gene>
<dbReference type="Proteomes" id="UP000239709">
    <property type="component" value="Chromosome"/>
</dbReference>
<organism evidence="1 2">
    <name type="scientific">Ottowia oryzae</name>
    <dbReference type="NCBI Taxonomy" id="2109914"/>
    <lineage>
        <taxon>Bacteria</taxon>
        <taxon>Pseudomonadati</taxon>
        <taxon>Pseudomonadota</taxon>
        <taxon>Betaproteobacteria</taxon>
        <taxon>Burkholderiales</taxon>
        <taxon>Comamonadaceae</taxon>
        <taxon>Ottowia</taxon>
    </lineage>
</organism>
<dbReference type="NCBIfam" id="TIGR00481">
    <property type="entry name" value="YbhB/YbcL family Raf kinase inhibitor-like protein"/>
    <property type="match status" value="1"/>
</dbReference>
<protein>
    <submittedName>
        <fullName evidence="1">YbhB/YbcL family Raf kinase inhibitor-like protein</fullName>
    </submittedName>
</protein>